<gene>
    <name evidence="1" type="ORF">OEZ85_005702</name>
</gene>
<evidence type="ECO:0000313" key="1">
    <source>
        <dbReference type="EMBL" id="WIA19791.1"/>
    </source>
</evidence>
<accession>A0ABY8UH95</accession>
<sequence length="148" mass="15418">MNLLLTLQPYSLEQAFWRCKHTRRVLMVADVSACTIALLQATMSAVRVADAAPGKSIFDIYLGPQHWLFNLSNRIAHARLAAAAHEGAAGECAAPDSLLDGSGQLCAAVAVGAADAAGQLRSSAWSVVKAAALLAPIISNAARNPNPT</sequence>
<protein>
    <submittedName>
        <fullName evidence="1">Uncharacterized protein</fullName>
    </submittedName>
</protein>
<dbReference type="Proteomes" id="UP001244341">
    <property type="component" value="Chromosome 11b"/>
</dbReference>
<name>A0ABY8UH95_TETOB</name>
<organism evidence="1 2">
    <name type="scientific">Tetradesmus obliquus</name>
    <name type="common">Green alga</name>
    <name type="synonym">Acutodesmus obliquus</name>
    <dbReference type="NCBI Taxonomy" id="3088"/>
    <lineage>
        <taxon>Eukaryota</taxon>
        <taxon>Viridiplantae</taxon>
        <taxon>Chlorophyta</taxon>
        <taxon>core chlorophytes</taxon>
        <taxon>Chlorophyceae</taxon>
        <taxon>CS clade</taxon>
        <taxon>Sphaeropleales</taxon>
        <taxon>Scenedesmaceae</taxon>
        <taxon>Tetradesmus</taxon>
    </lineage>
</organism>
<evidence type="ECO:0000313" key="2">
    <source>
        <dbReference type="Proteomes" id="UP001244341"/>
    </source>
</evidence>
<reference evidence="1 2" key="1">
    <citation type="submission" date="2023-05" db="EMBL/GenBank/DDBJ databases">
        <title>A 100% complete, gapless, phased diploid assembly of the Scenedesmus obliquus UTEX 3031 genome.</title>
        <authorList>
            <person name="Biondi T.C."/>
            <person name="Hanschen E.R."/>
            <person name="Kwon T."/>
            <person name="Eng W."/>
            <person name="Kruse C.P.S."/>
            <person name="Koehler S.I."/>
            <person name="Kunde Y."/>
            <person name="Gleasner C.D."/>
            <person name="You Mak K.T."/>
            <person name="Polle J."/>
            <person name="Hovde B.T."/>
            <person name="Starkenburg S.R."/>
        </authorList>
    </citation>
    <scope>NUCLEOTIDE SEQUENCE [LARGE SCALE GENOMIC DNA]</scope>
    <source>
        <strain evidence="1 2">DOE0152z</strain>
    </source>
</reference>
<proteinExistence type="predicted"/>
<keyword evidence="2" id="KW-1185">Reference proteome</keyword>
<dbReference type="EMBL" id="CP126218">
    <property type="protein sequence ID" value="WIA19791.1"/>
    <property type="molecule type" value="Genomic_DNA"/>
</dbReference>